<keyword evidence="6 8" id="KW-0378">Hydrolase</keyword>
<evidence type="ECO:0000256" key="3">
    <source>
        <dbReference type="ARBA" id="ARBA00022722"/>
    </source>
</evidence>
<keyword evidence="5 8" id="KW-0255">Endonuclease</keyword>
<evidence type="ECO:0000256" key="7">
    <source>
        <dbReference type="ARBA" id="ARBA00022833"/>
    </source>
</evidence>
<feature type="binding site" evidence="8">
    <location>
        <position position="64"/>
    </location>
    <ligand>
        <name>Zn(2+)</name>
        <dbReference type="ChEBI" id="CHEBI:29105"/>
        <label>1</label>
        <note>catalytic</note>
    </ligand>
</feature>
<dbReference type="SUPFAM" id="SSF56281">
    <property type="entry name" value="Metallo-hydrolase/oxidoreductase"/>
    <property type="match status" value="1"/>
</dbReference>
<dbReference type="KEGG" id="fax:FUAX_24700"/>
<evidence type="ECO:0000256" key="1">
    <source>
        <dbReference type="ARBA" id="ARBA00011738"/>
    </source>
</evidence>
<evidence type="ECO:0000313" key="10">
    <source>
        <dbReference type="Proteomes" id="UP001348817"/>
    </source>
</evidence>
<keyword evidence="10" id="KW-1185">Reference proteome</keyword>
<dbReference type="EC" id="3.1.26.11" evidence="8"/>
<evidence type="ECO:0000256" key="8">
    <source>
        <dbReference type="HAMAP-Rule" id="MF_01818"/>
    </source>
</evidence>
<comment type="function">
    <text evidence="8">Zinc phosphodiesterase, which displays some tRNA 3'-processing endonuclease activity. Probably involved in tRNA maturation, by removing a 3'-trailer from precursor tRNA.</text>
</comment>
<feature type="binding site" evidence="8">
    <location>
        <position position="66"/>
    </location>
    <ligand>
        <name>Zn(2+)</name>
        <dbReference type="ChEBI" id="CHEBI:29105"/>
        <label>2</label>
        <note>catalytic</note>
    </ligand>
</feature>
<keyword evidence="2 8" id="KW-0819">tRNA processing</keyword>
<comment type="subunit">
    <text evidence="1 8">Homodimer.</text>
</comment>
<evidence type="ECO:0000313" key="9">
    <source>
        <dbReference type="EMBL" id="BDD10038.1"/>
    </source>
</evidence>
<feature type="binding site" evidence="8">
    <location>
        <position position="142"/>
    </location>
    <ligand>
        <name>Zn(2+)</name>
        <dbReference type="ChEBI" id="CHEBI:29105"/>
        <label>1</label>
        <note>catalytic</note>
    </ligand>
</feature>
<dbReference type="RefSeq" id="WP_338391617.1">
    <property type="nucleotide sequence ID" value="NZ_AP025314.1"/>
</dbReference>
<organism evidence="9 10">
    <name type="scientific">Fulvitalea axinellae</name>
    <dbReference type="NCBI Taxonomy" id="1182444"/>
    <lineage>
        <taxon>Bacteria</taxon>
        <taxon>Pseudomonadati</taxon>
        <taxon>Bacteroidota</taxon>
        <taxon>Cytophagia</taxon>
        <taxon>Cytophagales</taxon>
        <taxon>Persicobacteraceae</taxon>
        <taxon>Fulvitalea</taxon>
    </lineage>
</organism>
<accession>A0AAU9CPP1</accession>
<dbReference type="InterPro" id="IPR036866">
    <property type="entry name" value="RibonucZ/Hydroxyglut_hydro"/>
</dbReference>
<keyword evidence="3 8" id="KW-0540">Nuclease</keyword>
<dbReference type="NCBIfam" id="NF000801">
    <property type="entry name" value="PRK00055.1-3"/>
    <property type="match status" value="1"/>
</dbReference>
<sequence length="305" mass="34804">MSFSVKILGSSSAAPVFNRHHSAQWLTLGERRFLIDCGEGTQTRLQKMNCKAGKISRIFISHLHGDHFFGLIGLISSMHLFRQVGELHIYGPKGLDEILKMQLKYSETLLGFDLRFHPTNPDASEVLFEDSKITVSSFPLQHRIPCTGFVFKEKPKPRRLIKDLLPRNITLQEIALLKNGQNVMKENGEIRLKNDRLTLPPSKSHSYAYCSDTKFDPSIVEHIEGVEMLYHEATFTKEFEDRAKQTFHSTAEQAGKIAQMSGVQKLLIGHFSARNKHLKPLLDEARRVFPETYLAVEGERFVLEE</sequence>
<dbReference type="AlphaFoldDB" id="A0AAU9CPP1"/>
<feature type="binding site" evidence="8">
    <location>
        <position position="212"/>
    </location>
    <ligand>
        <name>Zn(2+)</name>
        <dbReference type="ChEBI" id="CHEBI:29105"/>
        <label>1</label>
        <note>catalytic</note>
    </ligand>
</feature>
<evidence type="ECO:0000256" key="6">
    <source>
        <dbReference type="ARBA" id="ARBA00022801"/>
    </source>
</evidence>
<protein>
    <recommendedName>
        <fullName evidence="8">Ribonuclease Z</fullName>
        <shortName evidence="8">RNase Z</shortName>
        <ecNumber evidence="8">3.1.26.11</ecNumber>
    </recommendedName>
    <alternativeName>
        <fullName evidence="8">tRNA 3 endonuclease</fullName>
    </alternativeName>
    <alternativeName>
        <fullName evidence="8">tRNase Z</fullName>
    </alternativeName>
</protein>
<gene>
    <name evidence="8 9" type="primary">rnz</name>
    <name evidence="9" type="ORF">FUAX_24700</name>
</gene>
<evidence type="ECO:0000256" key="2">
    <source>
        <dbReference type="ARBA" id="ARBA00022694"/>
    </source>
</evidence>
<dbReference type="EMBL" id="AP025314">
    <property type="protein sequence ID" value="BDD10038.1"/>
    <property type="molecule type" value="Genomic_DNA"/>
</dbReference>
<dbReference type="CDD" id="cd07717">
    <property type="entry name" value="RNaseZ_ZiPD-like_MBL-fold"/>
    <property type="match status" value="1"/>
</dbReference>
<feature type="active site" description="Proton acceptor" evidence="8">
    <location>
        <position position="66"/>
    </location>
</feature>
<keyword evidence="4 8" id="KW-0479">Metal-binding</keyword>
<dbReference type="PANTHER" id="PTHR46018:SF2">
    <property type="entry name" value="ZINC PHOSPHODIESTERASE ELAC PROTEIN 1"/>
    <property type="match status" value="1"/>
</dbReference>
<keyword evidence="7 8" id="KW-0862">Zinc</keyword>
<dbReference type="Proteomes" id="UP001348817">
    <property type="component" value="Chromosome"/>
</dbReference>
<evidence type="ECO:0000256" key="5">
    <source>
        <dbReference type="ARBA" id="ARBA00022759"/>
    </source>
</evidence>
<evidence type="ECO:0000256" key="4">
    <source>
        <dbReference type="ARBA" id="ARBA00022723"/>
    </source>
</evidence>
<dbReference type="GO" id="GO:0042781">
    <property type="term" value="F:3'-tRNA processing endoribonuclease activity"/>
    <property type="evidence" value="ECO:0007669"/>
    <property type="project" value="UniProtKB-UniRule"/>
</dbReference>
<comment type="cofactor">
    <cofactor evidence="8">
        <name>Zn(2+)</name>
        <dbReference type="ChEBI" id="CHEBI:29105"/>
    </cofactor>
    <text evidence="8">Binds 2 Zn(2+) ions.</text>
</comment>
<dbReference type="InterPro" id="IPR013471">
    <property type="entry name" value="RNase_Z/BN"/>
</dbReference>
<dbReference type="GO" id="GO:0008270">
    <property type="term" value="F:zinc ion binding"/>
    <property type="evidence" value="ECO:0007669"/>
    <property type="project" value="UniProtKB-UniRule"/>
</dbReference>
<name>A0AAU9CPP1_9BACT</name>
<feature type="binding site" evidence="8">
    <location>
        <position position="212"/>
    </location>
    <ligand>
        <name>Zn(2+)</name>
        <dbReference type="ChEBI" id="CHEBI:29105"/>
        <label>2</label>
        <note>catalytic</note>
    </ligand>
</feature>
<reference evidence="9 10" key="1">
    <citation type="submission" date="2021-12" db="EMBL/GenBank/DDBJ databases">
        <title>Genome sequencing of bacteria with rrn-lacking chromosome and rrn-plasmid.</title>
        <authorList>
            <person name="Anda M."/>
            <person name="Iwasaki W."/>
        </authorList>
    </citation>
    <scope>NUCLEOTIDE SEQUENCE [LARGE SCALE GENOMIC DNA]</scope>
    <source>
        <strain evidence="9 10">DSM 100852</strain>
    </source>
</reference>
<dbReference type="Gene3D" id="3.60.15.10">
    <property type="entry name" value="Ribonuclease Z/Hydroxyacylglutathione hydrolase-like"/>
    <property type="match status" value="1"/>
</dbReference>
<dbReference type="Pfam" id="PF23023">
    <property type="entry name" value="Anti-Pycsar_Apyc1"/>
    <property type="match status" value="1"/>
</dbReference>
<dbReference type="HAMAP" id="MF_01818">
    <property type="entry name" value="RNase_Z_BN"/>
    <property type="match status" value="1"/>
</dbReference>
<feature type="binding site" evidence="8">
    <location>
        <position position="62"/>
    </location>
    <ligand>
        <name>Zn(2+)</name>
        <dbReference type="ChEBI" id="CHEBI:29105"/>
        <label>1</label>
        <note>catalytic</note>
    </ligand>
</feature>
<comment type="catalytic activity">
    <reaction evidence="8">
        <text>Endonucleolytic cleavage of RNA, removing extra 3' nucleotides from tRNA precursor, generating 3' termini of tRNAs. A 3'-hydroxy group is left at the tRNA terminus and a 5'-phosphoryl group is left at the trailer molecule.</text>
        <dbReference type="EC" id="3.1.26.11"/>
    </reaction>
</comment>
<feature type="binding site" evidence="8">
    <location>
        <position position="270"/>
    </location>
    <ligand>
        <name>Zn(2+)</name>
        <dbReference type="ChEBI" id="CHEBI:29105"/>
        <label>2</label>
        <note>catalytic</note>
    </ligand>
</feature>
<comment type="similarity">
    <text evidence="8">Belongs to the RNase Z family.</text>
</comment>
<feature type="binding site" evidence="8">
    <location>
        <position position="67"/>
    </location>
    <ligand>
        <name>Zn(2+)</name>
        <dbReference type="ChEBI" id="CHEBI:29105"/>
        <label>2</label>
        <note>catalytic</note>
    </ligand>
</feature>
<dbReference type="PANTHER" id="PTHR46018">
    <property type="entry name" value="ZINC PHOSPHODIESTERASE ELAC PROTEIN 1"/>
    <property type="match status" value="1"/>
</dbReference>
<proteinExistence type="inferred from homology"/>